<keyword evidence="3" id="KW-1185">Reference proteome</keyword>
<dbReference type="InterPro" id="IPR035965">
    <property type="entry name" value="PAS-like_dom_sf"/>
</dbReference>
<dbReference type="KEGG" id="dmp:FAK_03520"/>
<sequence>MPNKVNFNNDLSFSRVVYDAVPSPILVVDEDVRIIDHNQAAGDILAPSSQRVLRRRAGEVLHCLNSELSPGGCGRAEPCGQCVIRGSVNRCLDSGAVSRQRARLELNDGQKVQEVHYLVSAAPLRRQQQDLVVLILEDMGEIEELRRLLPICAKCKKVRDADELWHRVEHYFSKHLDVDFTHGLCPECAAELYPQLMGRQDRKPG</sequence>
<dbReference type="Gene3D" id="3.30.450.20">
    <property type="entry name" value="PAS domain"/>
    <property type="match status" value="1"/>
</dbReference>
<dbReference type="Pfam" id="PF08448">
    <property type="entry name" value="PAS_4"/>
    <property type="match status" value="1"/>
</dbReference>
<protein>
    <recommendedName>
        <fullName evidence="1">PAS fold-4 domain-containing protein</fullName>
    </recommendedName>
</protein>
<dbReference type="SUPFAM" id="SSF55785">
    <property type="entry name" value="PYP-like sensor domain (PAS domain)"/>
    <property type="match status" value="1"/>
</dbReference>
<dbReference type="Proteomes" id="UP001366166">
    <property type="component" value="Chromosome"/>
</dbReference>
<evidence type="ECO:0000313" key="3">
    <source>
        <dbReference type="Proteomes" id="UP001366166"/>
    </source>
</evidence>
<reference evidence="3" key="1">
    <citation type="journal article" date="2023" name="Arch. Microbiol.">
        <title>Desulfoferula mesophilus gen. nov. sp. nov., a mesophilic sulfate-reducing bacterium isolated from a brackish lake sediment.</title>
        <authorList>
            <person name="Watanabe T."/>
            <person name="Yabe T."/>
            <person name="Tsuji J.M."/>
            <person name="Fukui M."/>
        </authorList>
    </citation>
    <scope>NUCLEOTIDE SEQUENCE [LARGE SCALE GENOMIC DNA]</scope>
    <source>
        <strain evidence="3">12FAK</strain>
    </source>
</reference>
<evidence type="ECO:0000313" key="2">
    <source>
        <dbReference type="EMBL" id="BEQ13286.1"/>
    </source>
</evidence>
<dbReference type="InterPro" id="IPR013656">
    <property type="entry name" value="PAS_4"/>
</dbReference>
<organism evidence="2 3">
    <name type="scientific">Desulfoferula mesophila</name>
    <dbReference type="NCBI Taxonomy" id="3058419"/>
    <lineage>
        <taxon>Bacteria</taxon>
        <taxon>Pseudomonadati</taxon>
        <taxon>Thermodesulfobacteriota</taxon>
        <taxon>Desulfarculia</taxon>
        <taxon>Desulfarculales</taxon>
        <taxon>Desulfarculaceae</taxon>
        <taxon>Desulfoferula</taxon>
    </lineage>
</organism>
<feature type="domain" description="PAS fold-4" evidence="1">
    <location>
        <begin position="19"/>
        <end position="141"/>
    </location>
</feature>
<evidence type="ECO:0000259" key="1">
    <source>
        <dbReference type="Pfam" id="PF08448"/>
    </source>
</evidence>
<gene>
    <name evidence="2" type="ORF">FAK_03520</name>
</gene>
<dbReference type="EMBL" id="AP028679">
    <property type="protein sequence ID" value="BEQ13286.1"/>
    <property type="molecule type" value="Genomic_DNA"/>
</dbReference>
<dbReference type="AlphaFoldDB" id="A0AAU9EH49"/>
<accession>A0AAU9EH49</accession>
<name>A0AAU9EH49_9BACT</name>
<proteinExistence type="predicted"/>